<keyword evidence="3" id="KW-1185">Reference proteome</keyword>
<dbReference type="SUPFAM" id="SSF55729">
    <property type="entry name" value="Acyl-CoA N-acyltransferases (Nat)"/>
    <property type="match status" value="1"/>
</dbReference>
<dbReference type="Gene3D" id="3.40.630.30">
    <property type="match status" value="1"/>
</dbReference>
<evidence type="ECO:0000313" key="2">
    <source>
        <dbReference type="EMBL" id="SDG05032.1"/>
    </source>
</evidence>
<evidence type="ECO:0000259" key="1">
    <source>
        <dbReference type="PROSITE" id="PS51186"/>
    </source>
</evidence>
<dbReference type="Pfam" id="PF00583">
    <property type="entry name" value="Acetyltransf_1"/>
    <property type="match status" value="1"/>
</dbReference>
<dbReference type="InterPro" id="IPR000182">
    <property type="entry name" value="GNAT_dom"/>
</dbReference>
<dbReference type="InterPro" id="IPR016181">
    <property type="entry name" value="Acyl_CoA_acyltransferase"/>
</dbReference>
<protein>
    <submittedName>
        <fullName evidence="2">Protein N-acetyltransferase, RimJ/RimL family</fullName>
    </submittedName>
</protein>
<gene>
    <name evidence="2" type="ORF">SAMN05660662_0152</name>
</gene>
<dbReference type="EMBL" id="FNBT01000010">
    <property type="protein sequence ID" value="SDG05032.1"/>
    <property type="molecule type" value="Genomic_DNA"/>
</dbReference>
<dbReference type="STRING" id="1550231.SAMN05660662_0152"/>
<dbReference type="GO" id="GO:0016747">
    <property type="term" value="F:acyltransferase activity, transferring groups other than amino-acyl groups"/>
    <property type="evidence" value="ECO:0007669"/>
    <property type="project" value="InterPro"/>
</dbReference>
<feature type="domain" description="N-acetyltransferase" evidence="1">
    <location>
        <begin position="92"/>
        <end position="249"/>
    </location>
</feature>
<sequence>MSTRPGSGVSTPGGATHGPPTALIWHLRQWLGGWPPASDLEVVGASQRTDPGWDGQLHPVLGVADPMTGAVLSVPPAAADDVRRLASSGLDPLLEKVPELVGESDRSTYRAVFRWTTDPADLPEPGEWVLADTPGLPAWLRPFGGHVLVAADPDGTHLAGVGVKRHDLAGHELAVVTAPPARGRGLARALVAQAARRLLRTGALPTYMHDPANTASARVAEAAGFQDRGWTAFGLGERPPEPTGDQGTP</sequence>
<dbReference type="OrthoDB" id="3520350at2"/>
<organism evidence="2 3">
    <name type="scientific">Blastococcus aurantiacus</name>
    <dbReference type="NCBI Taxonomy" id="1550231"/>
    <lineage>
        <taxon>Bacteria</taxon>
        <taxon>Bacillati</taxon>
        <taxon>Actinomycetota</taxon>
        <taxon>Actinomycetes</taxon>
        <taxon>Geodermatophilales</taxon>
        <taxon>Geodermatophilaceae</taxon>
        <taxon>Blastococcus</taxon>
    </lineage>
</organism>
<dbReference type="Proteomes" id="UP000199406">
    <property type="component" value="Unassembled WGS sequence"/>
</dbReference>
<dbReference type="PROSITE" id="PS51186">
    <property type="entry name" value="GNAT"/>
    <property type="match status" value="1"/>
</dbReference>
<dbReference type="AlphaFoldDB" id="A0A1G7R2P4"/>
<keyword evidence="2" id="KW-0808">Transferase</keyword>
<reference evidence="3" key="1">
    <citation type="submission" date="2016-10" db="EMBL/GenBank/DDBJ databases">
        <authorList>
            <person name="Varghese N."/>
            <person name="Submissions S."/>
        </authorList>
    </citation>
    <scope>NUCLEOTIDE SEQUENCE [LARGE SCALE GENOMIC DNA]</scope>
    <source>
        <strain evidence="3">DSM 44268</strain>
    </source>
</reference>
<dbReference type="CDD" id="cd04301">
    <property type="entry name" value="NAT_SF"/>
    <property type="match status" value="1"/>
</dbReference>
<accession>A0A1G7R2P4</accession>
<name>A0A1G7R2P4_9ACTN</name>
<evidence type="ECO:0000313" key="3">
    <source>
        <dbReference type="Proteomes" id="UP000199406"/>
    </source>
</evidence>
<proteinExistence type="predicted"/>